<organism evidence="2 3">
    <name type="scientific">Vigna unguiculata</name>
    <name type="common">Cowpea</name>
    <dbReference type="NCBI Taxonomy" id="3917"/>
    <lineage>
        <taxon>Eukaryota</taxon>
        <taxon>Viridiplantae</taxon>
        <taxon>Streptophyta</taxon>
        <taxon>Embryophyta</taxon>
        <taxon>Tracheophyta</taxon>
        <taxon>Spermatophyta</taxon>
        <taxon>Magnoliopsida</taxon>
        <taxon>eudicotyledons</taxon>
        <taxon>Gunneridae</taxon>
        <taxon>Pentapetalae</taxon>
        <taxon>rosids</taxon>
        <taxon>fabids</taxon>
        <taxon>Fabales</taxon>
        <taxon>Fabaceae</taxon>
        <taxon>Papilionoideae</taxon>
        <taxon>50 kb inversion clade</taxon>
        <taxon>NPAAA clade</taxon>
        <taxon>indigoferoid/millettioid clade</taxon>
        <taxon>Phaseoleae</taxon>
        <taxon>Vigna</taxon>
    </lineage>
</organism>
<accession>A0A4D6N963</accession>
<evidence type="ECO:0000313" key="2">
    <source>
        <dbReference type="EMBL" id="QCE10380.1"/>
    </source>
</evidence>
<name>A0A4D6N963_VIGUN</name>
<gene>
    <name evidence="2" type="ORF">DEO72_LG10g1610</name>
</gene>
<protein>
    <submittedName>
        <fullName evidence="2">Uncharacterized protein</fullName>
    </submittedName>
</protein>
<dbReference type="AlphaFoldDB" id="A0A4D6N963"/>
<feature type="compositionally biased region" description="Basic residues" evidence="1">
    <location>
        <begin position="47"/>
        <end position="58"/>
    </location>
</feature>
<proteinExistence type="predicted"/>
<evidence type="ECO:0000256" key="1">
    <source>
        <dbReference type="SAM" id="MobiDB-lite"/>
    </source>
</evidence>
<feature type="region of interest" description="Disordered" evidence="1">
    <location>
        <begin position="1"/>
        <end position="58"/>
    </location>
</feature>
<dbReference type="Proteomes" id="UP000501690">
    <property type="component" value="Linkage Group LG10"/>
</dbReference>
<reference evidence="2 3" key="1">
    <citation type="submission" date="2019-04" db="EMBL/GenBank/DDBJ databases">
        <title>An improved genome assembly and genetic linkage map for asparagus bean, Vigna unguiculata ssp. sesquipedialis.</title>
        <authorList>
            <person name="Xia Q."/>
            <person name="Zhang R."/>
            <person name="Dong Y."/>
        </authorList>
    </citation>
    <scope>NUCLEOTIDE SEQUENCE [LARGE SCALE GENOMIC DNA]</scope>
    <source>
        <tissue evidence="2">Leaf</tissue>
    </source>
</reference>
<dbReference type="EMBL" id="CP039354">
    <property type="protein sequence ID" value="QCE10380.1"/>
    <property type="molecule type" value="Genomic_DNA"/>
</dbReference>
<evidence type="ECO:0000313" key="3">
    <source>
        <dbReference type="Proteomes" id="UP000501690"/>
    </source>
</evidence>
<keyword evidence="3" id="KW-1185">Reference proteome</keyword>
<sequence>MATILATLRSPGRGNQNRMVTGHNSHSDDGGSGDFGGSGSSSGSNRGTKKNAKKYLKL</sequence>
<feature type="compositionally biased region" description="Gly residues" evidence="1">
    <location>
        <begin position="30"/>
        <end position="40"/>
    </location>
</feature>